<dbReference type="AlphaFoldDB" id="A0AAW0GD70"/>
<keyword evidence="3" id="KW-0347">Helicase</keyword>
<dbReference type="InterPro" id="IPR050534">
    <property type="entry name" value="Coronavir_polyprotein_1ab"/>
</dbReference>
<keyword evidence="8" id="KW-1185">Reference proteome</keyword>
<dbReference type="Proteomes" id="UP001385951">
    <property type="component" value="Unassembled WGS sequence"/>
</dbReference>
<proteinExistence type="predicted"/>
<dbReference type="PANTHER" id="PTHR43788:SF8">
    <property type="entry name" value="DNA-BINDING PROTEIN SMUBP-2"/>
    <property type="match status" value="1"/>
</dbReference>
<dbReference type="InterPro" id="IPR047187">
    <property type="entry name" value="SF1_C_Upf1"/>
</dbReference>
<keyword evidence="1" id="KW-0547">Nucleotide-binding</keyword>
<feature type="compositionally biased region" description="Polar residues" evidence="5">
    <location>
        <begin position="825"/>
        <end position="834"/>
    </location>
</feature>
<evidence type="ECO:0000313" key="7">
    <source>
        <dbReference type="EMBL" id="KAK7691393.1"/>
    </source>
</evidence>
<dbReference type="Pfam" id="PF13087">
    <property type="entry name" value="AAA_12"/>
    <property type="match status" value="1"/>
</dbReference>
<sequence length="891" mass="100808">MSYQTLEQNIIPSISPTLYVYSHHISDAGRVAKIIRDRGRPTVGLAVQLSNRGHLDAIVLSTGPYVHYISCDEYAEEDSFFFSKLLNSQFGTVVGFNMARLALHIYRTLGVNSSGVDLSTVHPNCRERPWNPSELVLRKLYPQLDKYKLDALWYGQNGDTASRDACLRAWISAKVSEYALPEIRSAKKVTTHLLEYKVTYVPLISERILTELQTLDCLGRLVTTMELLDAAKPTLRDNEFESVEMADGQLVLQNSRFKTRVRRSNQTSVLLSSNRGGDVVGRAIHAHGRSTNIQVLEGNFRGGVKRVRIVGREEATFPEVARDLFLLQLLRGEINIRNRPFIDMLWFSSRGPPIVPIKTEIAEDHPSFAMLNISQCAVAAAMITPTEPLVIAHGPPGTGKTTTIAAAVNYWSVQNATVWIVARSNVAVRNIARSLLSNEVSDFKLLVSKEFYLEWHEDLYARLQKHLIRSDDLFNDSVTFERRFNGSRVVLCTLSMLSNPALDEIGVFDLLPVERLVVDEASQIDTFEFMHFFHKFKRLRKVCLFGDPQQLPPFGQDIAPQMKSIFDIKHLQPNAYFLSTQYRLPIPLGDFISDQVYKSELHSEHWNESMACVRLVDVLRSEEAQSGSSFLNRDEINTVVHLIRHYYRERDFCVITPYDAQRAAIQKRLQTELLPHDRVFNVDSFQGHEAAYVIVSAVRTKAPGFLRFKNRMNVMLTRCEAGMVIVTNKRFIQTCAKDTLLGNLARHWEIHSEKAWVDSREVANQTAEMPGVSSSRQKSLTYLPVQEPSSSIISRTPSQPLSISHRNSNGSYRDHDVQGLGPGTVQASSSTQERLLNPPRSSKAVIPPYECASLTSRQVSVTSGRAEKVNTTHKENMAHPFRGDRYVPHYY</sequence>
<dbReference type="CDD" id="cd17934">
    <property type="entry name" value="DEXXQc_Upf1-like"/>
    <property type="match status" value="1"/>
</dbReference>
<comment type="caution">
    <text evidence="7">The sequence shown here is derived from an EMBL/GenBank/DDBJ whole genome shotgun (WGS) entry which is preliminary data.</text>
</comment>
<feature type="compositionally biased region" description="Polar residues" evidence="5">
    <location>
        <begin position="787"/>
        <end position="811"/>
    </location>
</feature>
<keyword evidence="2" id="KW-0378">Hydrolase</keyword>
<evidence type="ECO:0000259" key="6">
    <source>
        <dbReference type="Pfam" id="PF13087"/>
    </source>
</evidence>
<dbReference type="InterPro" id="IPR027417">
    <property type="entry name" value="P-loop_NTPase"/>
</dbReference>
<evidence type="ECO:0000256" key="4">
    <source>
        <dbReference type="ARBA" id="ARBA00022840"/>
    </source>
</evidence>
<dbReference type="PANTHER" id="PTHR43788">
    <property type="entry name" value="DNA2/NAM7 HELICASE FAMILY MEMBER"/>
    <property type="match status" value="1"/>
</dbReference>
<dbReference type="Gene3D" id="3.40.50.300">
    <property type="entry name" value="P-loop containing nucleotide triphosphate hydrolases"/>
    <property type="match status" value="2"/>
</dbReference>
<organism evidence="7 8">
    <name type="scientific">Cerrena zonata</name>
    <dbReference type="NCBI Taxonomy" id="2478898"/>
    <lineage>
        <taxon>Eukaryota</taxon>
        <taxon>Fungi</taxon>
        <taxon>Dikarya</taxon>
        <taxon>Basidiomycota</taxon>
        <taxon>Agaricomycotina</taxon>
        <taxon>Agaricomycetes</taxon>
        <taxon>Polyporales</taxon>
        <taxon>Cerrenaceae</taxon>
        <taxon>Cerrena</taxon>
    </lineage>
</organism>
<evidence type="ECO:0000256" key="3">
    <source>
        <dbReference type="ARBA" id="ARBA00022806"/>
    </source>
</evidence>
<dbReference type="EMBL" id="JASBNA010000005">
    <property type="protein sequence ID" value="KAK7691393.1"/>
    <property type="molecule type" value="Genomic_DNA"/>
</dbReference>
<gene>
    <name evidence="7" type="ORF">QCA50_004792</name>
</gene>
<evidence type="ECO:0000256" key="5">
    <source>
        <dbReference type="SAM" id="MobiDB-lite"/>
    </source>
</evidence>
<name>A0AAW0GD70_9APHY</name>
<dbReference type="SUPFAM" id="SSF52540">
    <property type="entry name" value="P-loop containing nucleoside triphosphate hydrolases"/>
    <property type="match status" value="1"/>
</dbReference>
<feature type="domain" description="DNA2/NAM7 helicase-like C-terminal" evidence="6">
    <location>
        <begin position="573"/>
        <end position="729"/>
    </location>
</feature>
<dbReference type="Pfam" id="PF13604">
    <property type="entry name" value="AAA_30"/>
    <property type="match status" value="1"/>
</dbReference>
<protein>
    <recommendedName>
        <fullName evidence="6">DNA2/NAM7 helicase-like C-terminal domain-containing protein</fullName>
    </recommendedName>
</protein>
<evidence type="ECO:0000313" key="8">
    <source>
        <dbReference type="Proteomes" id="UP001385951"/>
    </source>
</evidence>
<reference evidence="7 8" key="1">
    <citation type="submission" date="2022-09" db="EMBL/GenBank/DDBJ databases">
        <authorList>
            <person name="Palmer J.M."/>
        </authorList>
    </citation>
    <scope>NUCLEOTIDE SEQUENCE [LARGE SCALE GENOMIC DNA]</scope>
    <source>
        <strain evidence="7 8">DSM 7382</strain>
    </source>
</reference>
<dbReference type="GO" id="GO:0005524">
    <property type="term" value="F:ATP binding"/>
    <property type="evidence" value="ECO:0007669"/>
    <property type="project" value="UniProtKB-KW"/>
</dbReference>
<dbReference type="GO" id="GO:0043139">
    <property type="term" value="F:5'-3' DNA helicase activity"/>
    <property type="evidence" value="ECO:0007669"/>
    <property type="project" value="TreeGrafter"/>
</dbReference>
<accession>A0AAW0GD70</accession>
<feature type="region of interest" description="Disordered" evidence="5">
    <location>
        <begin position="786"/>
        <end position="844"/>
    </location>
</feature>
<dbReference type="InterPro" id="IPR041679">
    <property type="entry name" value="DNA2/NAM7-like_C"/>
</dbReference>
<keyword evidence="4" id="KW-0067">ATP-binding</keyword>
<evidence type="ECO:0000256" key="2">
    <source>
        <dbReference type="ARBA" id="ARBA00022801"/>
    </source>
</evidence>
<evidence type="ECO:0000256" key="1">
    <source>
        <dbReference type="ARBA" id="ARBA00022741"/>
    </source>
</evidence>
<dbReference type="CDD" id="cd18808">
    <property type="entry name" value="SF1_C_Upf1"/>
    <property type="match status" value="1"/>
</dbReference>
<dbReference type="GO" id="GO:0016787">
    <property type="term" value="F:hydrolase activity"/>
    <property type="evidence" value="ECO:0007669"/>
    <property type="project" value="UniProtKB-KW"/>
</dbReference>